<dbReference type="SUPFAM" id="SSF50249">
    <property type="entry name" value="Nucleic acid-binding proteins"/>
    <property type="match status" value="1"/>
</dbReference>
<dbReference type="Gene3D" id="2.40.50.140">
    <property type="entry name" value="Nucleic acid-binding proteins"/>
    <property type="match status" value="1"/>
</dbReference>
<dbReference type="InterPro" id="IPR011129">
    <property type="entry name" value="CSD"/>
</dbReference>
<dbReference type="InterPro" id="IPR002059">
    <property type="entry name" value="CSP_DNA-bd"/>
</dbReference>
<sequence>MGKDKFVESDENFVNPYYFVPLQDKCDKKYKFEGKNALTGWIECELETKTPVFIPNVTNDDRFQYRTKNQKEIRSYDFCSYRDLSGEKGSDTNFPKDAVFSGSGIRGMIRSEFEVVTNSCLSTIDDKKTLFRRVTTPGHPGRINQTPNGDWEIIPCKKYKLTIADFQDEILSFEEGKEIWFKANRDGYITELVNIDEGKKGYFHQGEKIFNKKNESVFVPNKDVETILLDEDHLTNLLENIKLYRDDKVNLAYKEKNGEREHSGYNKFKPEKIEDLNEALVYYSKYGNHIYLGLANIGREVFQNNLKKIISNQEYDPCSSLNKLCTACKLFGFTGKEEQLASRIRFTDAIPIKELNENNFFKPGILKELSSPKLSASEFYLVRPKTGGKGVHLWNYDYAGNWKEKGKNKYDRNSFIIKEGYKPKIRGRKFYWHHKIENPPYISKEGTERNVGIRPLKPDIKFSSKIYFNNISEKDLKTLVWVVEIGNLPENVHKIGMGKPLGLGSLKIMVKKIVIRKITIEDSKIKYRLIDSELNEDNYAKQIIEYTRALFNKDDSDNLRKCSDFLGCSEEVLSDYLTITDFKNALLNIQYPSNVESDINYEWFMENKQIRPGSSGTLPIIHKSLPKNIKNPFLPKYISSRLFQPRHKPHDLGINAKIGDVLEGTVKFYNDELDYGFIIPDIGGKDVYWKSKNVSSNEVLNKGDKVRFILEKGEKGLEGRDIRKID</sequence>
<dbReference type="EMBL" id="LAZR01001226">
    <property type="protein sequence ID" value="KKN48320.1"/>
    <property type="molecule type" value="Genomic_DNA"/>
</dbReference>
<keyword evidence="1" id="KW-0051">Antiviral defense</keyword>
<protein>
    <recommendedName>
        <fullName evidence="2">CSD domain-containing protein</fullName>
    </recommendedName>
</protein>
<proteinExistence type="predicted"/>
<dbReference type="InterPro" id="IPR023825">
    <property type="entry name" value="CRISPR-assoc_RAMP_BGP1436"/>
</dbReference>
<dbReference type="PROSITE" id="PS51857">
    <property type="entry name" value="CSD_2"/>
    <property type="match status" value="1"/>
</dbReference>
<organism evidence="3">
    <name type="scientific">marine sediment metagenome</name>
    <dbReference type="NCBI Taxonomy" id="412755"/>
    <lineage>
        <taxon>unclassified sequences</taxon>
        <taxon>metagenomes</taxon>
        <taxon>ecological metagenomes</taxon>
    </lineage>
</organism>
<name>A0A0F9QVI5_9ZZZZ</name>
<feature type="domain" description="CSD" evidence="2">
    <location>
        <begin position="661"/>
        <end position="724"/>
    </location>
</feature>
<dbReference type="GO" id="GO:0051607">
    <property type="term" value="P:defense response to virus"/>
    <property type="evidence" value="ECO:0007669"/>
    <property type="project" value="UniProtKB-KW"/>
</dbReference>
<dbReference type="InterPro" id="IPR012340">
    <property type="entry name" value="NA-bd_OB-fold"/>
</dbReference>
<dbReference type="AlphaFoldDB" id="A0A0F9QVI5"/>
<comment type="caution">
    <text evidence="3">The sequence shown here is derived from an EMBL/GenBank/DDBJ whole genome shotgun (WGS) entry which is preliminary data.</text>
</comment>
<evidence type="ECO:0000259" key="2">
    <source>
        <dbReference type="PROSITE" id="PS51857"/>
    </source>
</evidence>
<evidence type="ECO:0000313" key="3">
    <source>
        <dbReference type="EMBL" id="KKN48320.1"/>
    </source>
</evidence>
<reference evidence="3" key="1">
    <citation type="journal article" date="2015" name="Nature">
        <title>Complex archaea that bridge the gap between prokaryotes and eukaryotes.</title>
        <authorList>
            <person name="Spang A."/>
            <person name="Saw J.H."/>
            <person name="Jorgensen S.L."/>
            <person name="Zaremba-Niedzwiedzka K."/>
            <person name="Martijn J."/>
            <person name="Lind A.E."/>
            <person name="van Eijk R."/>
            <person name="Schleper C."/>
            <person name="Guy L."/>
            <person name="Ettema T.J."/>
        </authorList>
    </citation>
    <scope>NUCLEOTIDE SEQUENCE</scope>
</reference>
<dbReference type="InterPro" id="IPR005537">
    <property type="entry name" value="RAMP_III_fam"/>
</dbReference>
<dbReference type="NCBIfam" id="TIGR03986">
    <property type="entry name" value="TIGR03986 family CRISPR-associated RAMP protein"/>
    <property type="match status" value="1"/>
</dbReference>
<dbReference type="GO" id="GO:0003676">
    <property type="term" value="F:nucleic acid binding"/>
    <property type="evidence" value="ECO:0007669"/>
    <property type="project" value="InterPro"/>
</dbReference>
<dbReference type="Pfam" id="PF00313">
    <property type="entry name" value="CSD"/>
    <property type="match status" value="1"/>
</dbReference>
<dbReference type="Pfam" id="PF03787">
    <property type="entry name" value="RAMPs"/>
    <property type="match status" value="1"/>
</dbReference>
<dbReference type="SMART" id="SM00357">
    <property type="entry name" value="CSP"/>
    <property type="match status" value="1"/>
</dbReference>
<evidence type="ECO:0000256" key="1">
    <source>
        <dbReference type="ARBA" id="ARBA00023118"/>
    </source>
</evidence>
<gene>
    <name evidence="3" type="ORF">LCGC14_0654120</name>
</gene>
<accession>A0A0F9QVI5</accession>